<comment type="subcellular location">
    <subcellularLocation>
        <location evidence="1">Membrane</location>
        <topology evidence="1">Multi-pass membrane protein</topology>
    </subcellularLocation>
</comment>
<keyword evidence="8" id="KW-1185">Reference proteome</keyword>
<feature type="transmembrane region" description="Helical" evidence="5">
    <location>
        <begin position="89"/>
        <end position="109"/>
    </location>
</feature>
<evidence type="ECO:0000313" key="7">
    <source>
        <dbReference type="EMBL" id="MFC4029233.1"/>
    </source>
</evidence>
<protein>
    <submittedName>
        <fullName evidence="7">MauE/DoxX family redox-associated membrane protein</fullName>
    </submittedName>
</protein>
<dbReference type="Pfam" id="PF07291">
    <property type="entry name" value="MauE"/>
    <property type="match status" value="1"/>
</dbReference>
<evidence type="ECO:0000256" key="4">
    <source>
        <dbReference type="ARBA" id="ARBA00023136"/>
    </source>
</evidence>
<evidence type="ECO:0000259" key="6">
    <source>
        <dbReference type="Pfam" id="PF07291"/>
    </source>
</evidence>
<evidence type="ECO:0000256" key="1">
    <source>
        <dbReference type="ARBA" id="ARBA00004141"/>
    </source>
</evidence>
<evidence type="ECO:0000256" key="2">
    <source>
        <dbReference type="ARBA" id="ARBA00022692"/>
    </source>
</evidence>
<dbReference type="EMBL" id="JBHSAS010000012">
    <property type="protein sequence ID" value="MFC4029233.1"/>
    <property type="molecule type" value="Genomic_DNA"/>
</dbReference>
<keyword evidence="3 5" id="KW-1133">Transmembrane helix</keyword>
<comment type="caution">
    <text evidence="7">The sequence shown here is derived from an EMBL/GenBank/DDBJ whole genome shotgun (WGS) entry which is preliminary data.</text>
</comment>
<sequence length="153" mass="17381">MTGIPNQYHWRFNGSIRNFFRVTMALYIILLFGYTGFSKLLDTDVLFTTLRNAPLFLSKQIAEVFSWFIPLAEIGIAATIIFEDFRKIGLLSSIILLALFTAYTLWIVFVSPHQPCTCGGILSLFTWKQHLLLNSISLVLASGGLYLENNHKE</sequence>
<evidence type="ECO:0000256" key="3">
    <source>
        <dbReference type="ARBA" id="ARBA00022989"/>
    </source>
</evidence>
<organism evidence="7 8">
    <name type="scientific">Zunongwangia endophytica</name>
    <dbReference type="NCBI Taxonomy" id="1808945"/>
    <lineage>
        <taxon>Bacteria</taxon>
        <taxon>Pseudomonadati</taxon>
        <taxon>Bacteroidota</taxon>
        <taxon>Flavobacteriia</taxon>
        <taxon>Flavobacteriales</taxon>
        <taxon>Flavobacteriaceae</taxon>
        <taxon>Zunongwangia</taxon>
    </lineage>
</organism>
<evidence type="ECO:0000313" key="8">
    <source>
        <dbReference type="Proteomes" id="UP001595793"/>
    </source>
</evidence>
<feature type="transmembrane region" description="Helical" evidence="5">
    <location>
        <begin position="19"/>
        <end position="37"/>
    </location>
</feature>
<reference evidence="8" key="1">
    <citation type="journal article" date="2019" name="Int. J. Syst. Evol. Microbiol.">
        <title>The Global Catalogue of Microorganisms (GCM) 10K type strain sequencing project: providing services to taxonomists for standard genome sequencing and annotation.</title>
        <authorList>
            <consortium name="The Broad Institute Genomics Platform"/>
            <consortium name="The Broad Institute Genome Sequencing Center for Infectious Disease"/>
            <person name="Wu L."/>
            <person name="Ma J."/>
        </authorList>
    </citation>
    <scope>NUCLEOTIDE SEQUENCE [LARGE SCALE GENOMIC DNA]</scope>
    <source>
        <strain evidence="8">CECT 9128</strain>
    </source>
</reference>
<proteinExistence type="predicted"/>
<feature type="transmembrane region" description="Helical" evidence="5">
    <location>
        <begin position="129"/>
        <end position="147"/>
    </location>
</feature>
<accession>A0ABV8HDY3</accession>
<dbReference type="InterPro" id="IPR009908">
    <property type="entry name" value="Methylamine_util_MauE"/>
</dbReference>
<name>A0ABV8HDY3_9FLAO</name>
<dbReference type="RefSeq" id="WP_290236944.1">
    <property type="nucleotide sequence ID" value="NZ_JAUFPZ010000002.1"/>
</dbReference>
<keyword evidence="2 5" id="KW-0812">Transmembrane</keyword>
<feature type="transmembrane region" description="Helical" evidence="5">
    <location>
        <begin position="64"/>
        <end position="82"/>
    </location>
</feature>
<evidence type="ECO:0000256" key="5">
    <source>
        <dbReference type="SAM" id="Phobius"/>
    </source>
</evidence>
<feature type="domain" description="Methylamine utilisation protein MauE" evidence="6">
    <location>
        <begin position="20"/>
        <end position="146"/>
    </location>
</feature>
<dbReference type="Proteomes" id="UP001595793">
    <property type="component" value="Unassembled WGS sequence"/>
</dbReference>
<gene>
    <name evidence="7" type="ORF">ACFOS1_17570</name>
</gene>
<keyword evidence="4 5" id="KW-0472">Membrane</keyword>